<sequence>TAADALNNINAVSEGIATEDAQLFVKTHLPKRRVVLGVLDSKLGGALAEALGIRSHTSGLSL</sequence>
<accession>A0A7T8JX87</accession>
<dbReference type="EMBL" id="CP045901">
    <property type="protein sequence ID" value="QQP37794.1"/>
    <property type="molecule type" value="Genomic_DNA"/>
</dbReference>
<gene>
    <name evidence="1" type="ORF">FKW44_018187</name>
</gene>
<reference evidence="2" key="1">
    <citation type="submission" date="2021-01" db="EMBL/GenBank/DDBJ databases">
        <title>Caligus Genome Assembly.</title>
        <authorList>
            <person name="Gallardo-Escarate C."/>
        </authorList>
    </citation>
    <scope>NUCLEOTIDE SEQUENCE [LARGE SCALE GENOMIC DNA]</scope>
</reference>
<evidence type="ECO:0000313" key="1">
    <source>
        <dbReference type="EMBL" id="QQP37794.1"/>
    </source>
</evidence>
<organism evidence="1 2">
    <name type="scientific">Caligus rogercresseyi</name>
    <name type="common">Sea louse</name>
    <dbReference type="NCBI Taxonomy" id="217165"/>
    <lineage>
        <taxon>Eukaryota</taxon>
        <taxon>Metazoa</taxon>
        <taxon>Ecdysozoa</taxon>
        <taxon>Arthropoda</taxon>
        <taxon>Crustacea</taxon>
        <taxon>Multicrustacea</taxon>
        <taxon>Hexanauplia</taxon>
        <taxon>Copepoda</taxon>
        <taxon>Siphonostomatoida</taxon>
        <taxon>Caligidae</taxon>
        <taxon>Caligus</taxon>
    </lineage>
</organism>
<proteinExistence type="predicted"/>
<name>A0A7T8JX87_CALRO</name>
<feature type="non-terminal residue" evidence="1">
    <location>
        <position position="1"/>
    </location>
</feature>
<evidence type="ECO:0000313" key="2">
    <source>
        <dbReference type="Proteomes" id="UP000595437"/>
    </source>
</evidence>
<feature type="non-terminal residue" evidence="1">
    <location>
        <position position="62"/>
    </location>
</feature>
<dbReference type="AlphaFoldDB" id="A0A7T8JX87"/>
<dbReference type="OrthoDB" id="6780543at2759"/>
<keyword evidence="2" id="KW-1185">Reference proteome</keyword>
<dbReference type="Proteomes" id="UP000595437">
    <property type="component" value="Chromosome 12"/>
</dbReference>
<protein>
    <submittedName>
        <fullName evidence="1">Nucleolar protein 5A</fullName>
    </submittedName>
</protein>